<feature type="region of interest" description="Disordered" evidence="1">
    <location>
        <begin position="65"/>
        <end position="124"/>
    </location>
</feature>
<protein>
    <submittedName>
        <fullName evidence="3">Uncharacterized protein</fullName>
    </submittedName>
</protein>
<reference evidence="3 4" key="1">
    <citation type="journal article" date="2016" name="Nat. Commun.">
        <title>Ectomycorrhizal ecology is imprinted in the genome of the dominant symbiotic fungus Cenococcum geophilum.</title>
        <authorList>
            <consortium name="DOE Joint Genome Institute"/>
            <person name="Peter M."/>
            <person name="Kohler A."/>
            <person name="Ohm R.A."/>
            <person name="Kuo A."/>
            <person name="Krutzmann J."/>
            <person name="Morin E."/>
            <person name="Arend M."/>
            <person name="Barry K.W."/>
            <person name="Binder M."/>
            <person name="Choi C."/>
            <person name="Clum A."/>
            <person name="Copeland A."/>
            <person name="Grisel N."/>
            <person name="Haridas S."/>
            <person name="Kipfer T."/>
            <person name="LaButti K."/>
            <person name="Lindquist E."/>
            <person name="Lipzen A."/>
            <person name="Maire R."/>
            <person name="Meier B."/>
            <person name="Mihaltcheva S."/>
            <person name="Molinier V."/>
            <person name="Murat C."/>
            <person name="Poggeler S."/>
            <person name="Quandt C.A."/>
            <person name="Sperisen C."/>
            <person name="Tritt A."/>
            <person name="Tisserant E."/>
            <person name="Crous P.W."/>
            <person name="Henrissat B."/>
            <person name="Nehls U."/>
            <person name="Egli S."/>
            <person name="Spatafora J.W."/>
            <person name="Grigoriev I.V."/>
            <person name="Martin F.M."/>
        </authorList>
    </citation>
    <scope>NUCLEOTIDE SEQUENCE [LARGE SCALE GENOMIC DNA]</scope>
    <source>
        <strain evidence="3 4">CBS 207.34</strain>
    </source>
</reference>
<keyword evidence="4" id="KW-1185">Reference proteome</keyword>
<evidence type="ECO:0000256" key="1">
    <source>
        <dbReference type="SAM" id="MobiDB-lite"/>
    </source>
</evidence>
<evidence type="ECO:0000313" key="3">
    <source>
        <dbReference type="EMBL" id="OCL05182.1"/>
    </source>
</evidence>
<dbReference type="AlphaFoldDB" id="A0A8E2EUK5"/>
<name>A0A8E2EUK5_9PEZI</name>
<dbReference type="EMBL" id="KV750357">
    <property type="protein sequence ID" value="OCL05182.1"/>
    <property type="molecule type" value="Genomic_DNA"/>
</dbReference>
<sequence length="124" mass="13533">MYASLLADGKYSGSPNSTVAAEGGFVTIYFLAGLYVTLFSAYIFLRCKNNPSRSAGSLDFEAAEYRPVLPPKRSNNTPRGPAQHDKRETTLRKGSQEVLQYPFTPQELPESNGRPSSNRGAGNL</sequence>
<dbReference type="Proteomes" id="UP000250140">
    <property type="component" value="Unassembled WGS sequence"/>
</dbReference>
<keyword evidence="2" id="KW-1133">Transmembrane helix</keyword>
<proteinExistence type="predicted"/>
<feature type="compositionally biased region" description="Basic and acidic residues" evidence="1">
    <location>
        <begin position="82"/>
        <end position="95"/>
    </location>
</feature>
<keyword evidence="2" id="KW-0472">Membrane</keyword>
<dbReference type="OrthoDB" id="10565030at2759"/>
<accession>A0A8E2EUK5</accession>
<keyword evidence="2" id="KW-0812">Transmembrane</keyword>
<gene>
    <name evidence="3" type="ORF">AOQ84DRAFT_391038</name>
</gene>
<feature type="transmembrane region" description="Helical" evidence="2">
    <location>
        <begin position="24"/>
        <end position="45"/>
    </location>
</feature>
<feature type="compositionally biased region" description="Polar residues" evidence="1">
    <location>
        <begin position="113"/>
        <end position="124"/>
    </location>
</feature>
<evidence type="ECO:0000256" key="2">
    <source>
        <dbReference type="SAM" id="Phobius"/>
    </source>
</evidence>
<evidence type="ECO:0000313" key="4">
    <source>
        <dbReference type="Proteomes" id="UP000250140"/>
    </source>
</evidence>
<organism evidence="3 4">
    <name type="scientific">Glonium stellatum</name>
    <dbReference type="NCBI Taxonomy" id="574774"/>
    <lineage>
        <taxon>Eukaryota</taxon>
        <taxon>Fungi</taxon>
        <taxon>Dikarya</taxon>
        <taxon>Ascomycota</taxon>
        <taxon>Pezizomycotina</taxon>
        <taxon>Dothideomycetes</taxon>
        <taxon>Pleosporomycetidae</taxon>
        <taxon>Gloniales</taxon>
        <taxon>Gloniaceae</taxon>
        <taxon>Glonium</taxon>
    </lineage>
</organism>